<evidence type="ECO:0000256" key="1">
    <source>
        <dbReference type="SAM" id="Phobius"/>
    </source>
</evidence>
<protein>
    <submittedName>
        <fullName evidence="2">Uncharacterized protein</fullName>
    </submittedName>
</protein>
<dbReference type="AlphaFoldDB" id="M1AXS9"/>
<keyword evidence="1" id="KW-0472">Membrane</keyword>
<dbReference type="EnsemblPlants" id="PGSC0003DMT400032657">
    <property type="protein sequence ID" value="PGSC0003DMT400032657"/>
    <property type="gene ID" value="PGSC0003DMG400012544"/>
</dbReference>
<evidence type="ECO:0000313" key="2">
    <source>
        <dbReference type="EnsemblPlants" id="PGSC0003DMT400032656"/>
    </source>
</evidence>
<keyword evidence="1" id="KW-0812">Transmembrane</keyword>
<dbReference type="PaxDb" id="4113-PGSC0003DMT400032656"/>
<organism evidence="2 3">
    <name type="scientific">Solanum tuberosum</name>
    <name type="common">Potato</name>
    <dbReference type="NCBI Taxonomy" id="4113"/>
    <lineage>
        <taxon>Eukaryota</taxon>
        <taxon>Viridiplantae</taxon>
        <taxon>Streptophyta</taxon>
        <taxon>Embryophyta</taxon>
        <taxon>Tracheophyta</taxon>
        <taxon>Spermatophyta</taxon>
        <taxon>Magnoliopsida</taxon>
        <taxon>eudicotyledons</taxon>
        <taxon>Gunneridae</taxon>
        <taxon>Pentapetalae</taxon>
        <taxon>asterids</taxon>
        <taxon>lamiids</taxon>
        <taxon>Solanales</taxon>
        <taxon>Solanaceae</taxon>
        <taxon>Solanoideae</taxon>
        <taxon>Solaneae</taxon>
        <taxon>Solanum</taxon>
    </lineage>
</organism>
<keyword evidence="3" id="KW-1185">Reference proteome</keyword>
<reference evidence="2" key="2">
    <citation type="submission" date="2015-06" db="UniProtKB">
        <authorList>
            <consortium name="EnsemblPlants"/>
        </authorList>
    </citation>
    <scope>IDENTIFICATION</scope>
    <source>
        <strain evidence="2">DM1-3 516 R44</strain>
    </source>
</reference>
<dbReference type="EnsemblPlants" id="PGSC0003DMT400032656">
    <property type="protein sequence ID" value="PGSC0003DMT400032656"/>
    <property type="gene ID" value="PGSC0003DMG400012544"/>
</dbReference>
<sequence length="93" mass="10377">MNRSFGLGRQCFLHLMACNYREDEVFLSSILYLLAMSPQTFKVLPVLSGGSGLQGLKHIITLSNVKDHIGFSVWYINASLIAICVCLCVSFYI</sequence>
<keyword evidence="1" id="KW-1133">Transmembrane helix</keyword>
<evidence type="ECO:0000313" key="3">
    <source>
        <dbReference type="Proteomes" id="UP000011115"/>
    </source>
</evidence>
<feature type="transmembrane region" description="Helical" evidence="1">
    <location>
        <begin position="72"/>
        <end position="92"/>
    </location>
</feature>
<proteinExistence type="predicted"/>
<accession>M1AXS9</accession>
<dbReference type="Gramene" id="PGSC0003DMT400032657">
    <property type="protein sequence ID" value="PGSC0003DMT400032657"/>
    <property type="gene ID" value="PGSC0003DMG400012544"/>
</dbReference>
<name>M1AXS9_SOLTU</name>
<dbReference type="HOGENOM" id="CLU_2403814_0_0_1"/>
<dbReference type="Gramene" id="PGSC0003DMT400032656">
    <property type="protein sequence ID" value="PGSC0003DMT400032656"/>
    <property type="gene ID" value="PGSC0003DMG400012544"/>
</dbReference>
<reference evidence="3" key="1">
    <citation type="journal article" date="2011" name="Nature">
        <title>Genome sequence and analysis of the tuber crop potato.</title>
        <authorList>
            <consortium name="The Potato Genome Sequencing Consortium"/>
        </authorList>
    </citation>
    <scope>NUCLEOTIDE SEQUENCE [LARGE SCALE GENOMIC DNA]</scope>
    <source>
        <strain evidence="3">cv. DM1-3 516 R44</strain>
    </source>
</reference>
<dbReference type="Proteomes" id="UP000011115">
    <property type="component" value="Unassembled WGS sequence"/>
</dbReference>
<dbReference type="InParanoid" id="M1AXS9"/>